<evidence type="ECO:0000256" key="4">
    <source>
        <dbReference type="ARBA" id="ARBA00023163"/>
    </source>
</evidence>
<dbReference type="Proteomes" id="UP000298412">
    <property type="component" value="Unassembled WGS sequence"/>
</dbReference>
<organism evidence="6 7">
    <name type="scientific">Cryobacterium algoritolerans</name>
    <dbReference type="NCBI Taxonomy" id="1259184"/>
    <lineage>
        <taxon>Bacteria</taxon>
        <taxon>Bacillati</taxon>
        <taxon>Actinomycetota</taxon>
        <taxon>Actinomycetes</taxon>
        <taxon>Micrococcales</taxon>
        <taxon>Microbacteriaceae</taxon>
        <taxon>Cryobacterium</taxon>
    </lineage>
</organism>
<dbReference type="Pfam" id="PF00392">
    <property type="entry name" value="GntR"/>
    <property type="match status" value="1"/>
</dbReference>
<proteinExistence type="predicted"/>
<dbReference type="PROSITE" id="PS50949">
    <property type="entry name" value="HTH_GNTR"/>
    <property type="match status" value="1"/>
</dbReference>
<evidence type="ECO:0000313" key="6">
    <source>
        <dbReference type="EMBL" id="TFC15655.1"/>
    </source>
</evidence>
<evidence type="ECO:0000256" key="3">
    <source>
        <dbReference type="ARBA" id="ARBA00023125"/>
    </source>
</evidence>
<dbReference type="GO" id="GO:0003677">
    <property type="term" value="F:DNA binding"/>
    <property type="evidence" value="ECO:0007669"/>
    <property type="project" value="UniProtKB-KW"/>
</dbReference>
<reference evidence="6 7" key="1">
    <citation type="submission" date="2019-03" db="EMBL/GenBank/DDBJ databases">
        <title>Genomics of glacier-inhabiting Cryobacterium strains.</title>
        <authorList>
            <person name="Liu Q."/>
            <person name="Xin Y.-H."/>
        </authorList>
    </citation>
    <scope>NUCLEOTIDE SEQUENCE [LARGE SCALE GENOMIC DNA]</scope>
    <source>
        <strain evidence="6 7">MDT1-3</strain>
    </source>
</reference>
<evidence type="ECO:0000256" key="1">
    <source>
        <dbReference type="ARBA" id="ARBA00022898"/>
    </source>
</evidence>
<evidence type="ECO:0000256" key="2">
    <source>
        <dbReference type="ARBA" id="ARBA00023015"/>
    </source>
</evidence>
<dbReference type="PANTHER" id="PTHR46577">
    <property type="entry name" value="HTH-TYPE TRANSCRIPTIONAL REGULATORY PROTEIN GABR"/>
    <property type="match status" value="1"/>
</dbReference>
<dbReference type="Gene3D" id="1.10.10.10">
    <property type="entry name" value="Winged helix-like DNA-binding domain superfamily/Winged helix DNA-binding domain"/>
    <property type="match status" value="1"/>
</dbReference>
<dbReference type="InterPro" id="IPR051446">
    <property type="entry name" value="HTH_trans_reg/aminotransferase"/>
</dbReference>
<dbReference type="PANTHER" id="PTHR46577:SF1">
    <property type="entry name" value="HTH-TYPE TRANSCRIPTIONAL REGULATORY PROTEIN GABR"/>
    <property type="match status" value="1"/>
</dbReference>
<feature type="domain" description="HTH gntR-type" evidence="5">
    <location>
        <begin position="10"/>
        <end position="78"/>
    </location>
</feature>
<dbReference type="RefSeq" id="WP_134566842.1">
    <property type="nucleotide sequence ID" value="NZ_SOFP01000045.1"/>
</dbReference>
<accession>A0A4R8WXZ1</accession>
<dbReference type="AlphaFoldDB" id="A0A4R8WXZ1"/>
<dbReference type="GO" id="GO:0003700">
    <property type="term" value="F:DNA-binding transcription factor activity"/>
    <property type="evidence" value="ECO:0007669"/>
    <property type="project" value="InterPro"/>
</dbReference>
<keyword evidence="2" id="KW-0805">Transcription regulation</keyword>
<evidence type="ECO:0000313" key="7">
    <source>
        <dbReference type="Proteomes" id="UP000298412"/>
    </source>
</evidence>
<dbReference type="InterPro" id="IPR036388">
    <property type="entry name" value="WH-like_DNA-bd_sf"/>
</dbReference>
<keyword evidence="1" id="KW-0663">Pyridoxal phosphate</keyword>
<dbReference type="SUPFAM" id="SSF46785">
    <property type="entry name" value="Winged helix' DNA-binding domain"/>
    <property type="match status" value="1"/>
</dbReference>
<dbReference type="InterPro" id="IPR036390">
    <property type="entry name" value="WH_DNA-bd_sf"/>
</dbReference>
<evidence type="ECO:0000259" key="5">
    <source>
        <dbReference type="PROSITE" id="PS50949"/>
    </source>
</evidence>
<dbReference type="InterPro" id="IPR000524">
    <property type="entry name" value="Tscrpt_reg_HTH_GntR"/>
</dbReference>
<gene>
    <name evidence="6" type="ORF">E3O19_08140</name>
</gene>
<dbReference type="OrthoDB" id="4336542at2"/>
<name>A0A4R8WXZ1_9MICO</name>
<sequence>MQTVTDEVEKRTPAGIATALGRLISSGRLAPGDRLPTVRALAAALAVSPATVSHAWQALSAVGLIVSRGSSGTFVLEAAPRGLPVRSQSMAGYHRGACPGARLTRCSCPISGRRSPWSPSGPPPWCTRSCR</sequence>
<dbReference type="EMBL" id="SOFP01000045">
    <property type="protein sequence ID" value="TFC15655.1"/>
    <property type="molecule type" value="Genomic_DNA"/>
</dbReference>
<keyword evidence="7" id="KW-1185">Reference proteome</keyword>
<dbReference type="SMART" id="SM00345">
    <property type="entry name" value="HTH_GNTR"/>
    <property type="match status" value="1"/>
</dbReference>
<comment type="caution">
    <text evidence="6">The sequence shown here is derived from an EMBL/GenBank/DDBJ whole genome shotgun (WGS) entry which is preliminary data.</text>
</comment>
<keyword evidence="3" id="KW-0238">DNA-binding</keyword>
<protein>
    <submittedName>
        <fullName evidence="6">GntR family transcriptional regulator</fullName>
    </submittedName>
</protein>
<keyword evidence="4" id="KW-0804">Transcription</keyword>